<dbReference type="Gene3D" id="3.40.50.1010">
    <property type="entry name" value="5'-nuclease"/>
    <property type="match status" value="1"/>
</dbReference>
<dbReference type="GO" id="GO:0000287">
    <property type="term" value="F:magnesium ion binding"/>
    <property type="evidence" value="ECO:0007669"/>
    <property type="project" value="UniProtKB-UniRule"/>
</dbReference>
<dbReference type="CDD" id="cd18746">
    <property type="entry name" value="PIN_VapC4-5_FitB-like"/>
    <property type="match status" value="1"/>
</dbReference>
<dbReference type="InterPro" id="IPR029060">
    <property type="entry name" value="PIN-like_dom_sf"/>
</dbReference>
<reference evidence="10 11" key="1">
    <citation type="journal article" date="2018" name="Sci. Rep.">
        <title>Rhizobium tumorigenes sp. nov., a novel plant tumorigenic bacterium isolated from cane gall tumors on thornless blackberry.</title>
        <authorList>
            <person name="Kuzmanovi N."/>
            <person name="Smalla K."/>
            <person name="Gronow S."/>
            <person name="PuBawska J."/>
        </authorList>
    </citation>
    <scope>NUCLEOTIDE SEQUENCE [LARGE SCALE GENOMIC DNA]</scope>
    <source>
        <strain evidence="10 11">CCBAU 85046</strain>
    </source>
</reference>
<comment type="caution">
    <text evidence="10">The sequence shown here is derived from an EMBL/GenBank/DDBJ whole genome shotgun (WGS) entry which is preliminary data.</text>
</comment>
<dbReference type="OrthoDB" id="7188375at2"/>
<feature type="binding site" evidence="8">
    <location>
        <position position="111"/>
    </location>
    <ligand>
        <name>Mg(2+)</name>
        <dbReference type="ChEBI" id="CHEBI:18420"/>
    </ligand>
</feature>
<dbReference type="GO" id="GO:0090729">
    <property type="term" value="F:toxin activity"/>
    <property type="evidence" value="ECO:0007669"/>
    <property type="project" value="UniProtKB-KW"/>
</dbReference>
<keyword evidence="5 8" id="KW-0378">Hydrolase</keyword>
<dbReference type="GO" id="GO:0004540">
    <property type="term" value="F:RNA nuclease activity"/>
    <property type="evidence" value="ECO:0007669"/>
    <property type="project" value="InterPro"/>
</dbReference>
<dbReference type="InterPro" id="IPR002716">
    <property type="entry name" value="PIN_dom"/>
</dbReference>
<proteinExistence type="inferred from homology"/>
<dbReference type="EMBL" id="PCDP01000001">
    <property type="protein sequence ID" value="PZM17201.1"/>
    <property type="molecule type" value="Genomic_DNA"/>
</dbReference>
<feature type="domain" description="PIN" evidence="9">
    <location>
        <begin position="4"/>
        <end position="129"/>
    </location>
</feature>
<evidence type="ECO:0000256" key="2">
    <source>
        <dbReference type="ARBA" id="ARBA00022649"/>
    </source>
</evidence>
<dbReference type="InterPro" id="IPR050556">
    <property type="entry name" value="Type_II_TA_system_RNase"/>
</dbReference>
<evidence type="ECO:0000256" key="4">
    <source>
        <dbReference type="ARBA" id="ARBA00022723"/>
    </source>
</evidence>
<dbReference type="GO" id="GO:0016787">
    <property type="term" value="F:hydrolase activity"/>
    <property type="evidence" value="ECO:0007669"/>
    <property type="project" value="UniProtKB-KW"/>
</dbReference>
<dbReference type="AlphaFoldDB" id="A0A2W4D196"/>
<comment type="cofactor">
    <cofactor evidence="1 8">
        <name>Mg(2+)</name>
        <dbReference type="ChEBI" id="CHEBI:18420"/>
    </cofactor>
</comment>
<evidence type="ECO:0000313" key="11">
    <source>
        <dbReference type="Proteomes" id="UP000248925"/>
    </source>
</evidence>
<protein>
    <recommendedName>
        <fullName evidence="8">Ribonuclease VapC</fullName>
        <shortName evidence="8">RNase VapC</shortName>
        <ecNumber evidence="8">3.1.-.-</ecNumber>
    </recommendedName>
    <alternativeName>
        <fullName evidence="8">Toxin VapC</fullName>
    </alternativeName>
</protein>
<evidence type="ECO:0000256" key="3">
    <source>
        <dbReference type="ARBA" id="ARBA00022722"/>
    </source>
</evidence>
<keyword evidence="8" id="KW-0800">Toxin</keyword>
<dbReference type="InterPro" id="IPR022907">
    <property type="entry name" value="VapC_family"/>
</dbReference>
<dbReference type="PANTHER" id="PTHR33653">
    <property type="entry name" value="RIBONUCLEASE VAPC2"/>
    <property type="match status" value="1"/>
</dbReference>
<keyword evidence="6 8" id="KW-0460">Magnesium</keyword>
<evidence type="ECO:0000256" key="1">
    <source>
        <dbReference type="ARBA" id="ARBA00001946"/>
    </source>
</evidence>
<keyword evidence="2 8" id="KW-1277">Toxin-antitoxin system</keyword>
<dbReference type="Pfam" id="PF01850">
    <property type="entry name" value="PIN"/>
    <property type="match status" value="1"/>
</dbReference>
<keyword evidence="11" id="KW-1185">Reference proteome</keyword>
<comment type="function">
    <text evidence="8">Toxic component of a toxin-antitoxin (TA) system. An RNase.</text>
</comment>
<dbReference type="HAMAP" id="MF_00265">
    <property type="entry name" value="VapC_Nob1"/>
    <property type="match status" value="1"/>
</dbReference>
<dbReference type="PANTHER" id="PTHR33653:SF1">
    <property type="entry name" value="RIBONUCLEASE VAPC2"/>
    <property type="match status" value="1"/>
</dbReference>
<dbReference type="Proteomes" id="UP000248925">
    <property type="component" value="Unassembled WGS sequence"/>
</dbReference>
<accession>A0A2W4D196</accession>
<dbReference type="RefSeq" id="WP_111158529.1">
    <property type="nucleotide sequence ID" value="NZ_PCDP01000001.1"/>
</dbReference>
<evidence type="ECO:0000256" key="6">
    <source>
        <dbReference type="ARBA" id="ARBA00022842"/>
    </source>
</evidence>
<evidence type="ECO:0000256" key="7">
    <source>
        <dbReference type="ARBA" id="ARBA00038093"/>
    </source>
</evidence>
<dbReference type="SUPFAM" id="SSF88723">
    <property type="entry name" value="PIN domain-like"/>
    <property type="match status" value="1"/>
</dbReference>
<evidence type="ECO:0000256" key="8">
    <source>
        <dbReference type="HAMAP-Rule" id="MF_00265"/>
    </source>
</evidence>
<sequence>MTGYLLDTNAISMFSPSRASATQAFCDWMDEQEKVNGIYLSAMTIHEIEKGVHLLQHRGATVKAAGIRFWLKGLVSIYGHNILPLDRDVAVESGQLEALAVASGHNPGAADAVIAGTAKFHRLTVITHNLKHFQPFGVAAQGPDQVGV</sequence>
<comment type="similarity">
    <text evidence="7 8">Belongs to the PINc/VapC protein family.</text>
</comment>
<name>A0A2W4D196_9HYPH</name>
<organism evidence="10 11">
    <name type="scientific">Rhizobium tubonense</name>
    <dbReference type="NCBI Taxonomy" id="484088"/>
    <lineage>
        <taxon>Bacteria</taxon>
        <taxon>Pseudomonadati</taxon>
        <taxon>Pseudomonadota</taxon>
        <taxon>Alphaproteobacteria</taxon>
        <taxon>Hyphomicrobiales</taxon>
        <taxon>Rhizobiaceae</taxon>
        <taxon>Rhizobium/Agrobacterium group</taxon>
        <taxon>Rhizobium</taxon>
    </lineage>
</organism>
<keyword evidence="4 8" id="KW-0479">Metal-binding</keyword>
<evidence type="ECO:0000256" key="5">
    <source>
        <dbReference type="ARBA" id="ARBA00022801"/>
    </source>
</evidence>
<feature type="binding site" evidence="8">
    <location>
        <position position="7"/>
    </location>
    <ligand>
        <name>Mg(2+)</name>
        <dbReference type="ChEBI" id="CHEBI:18420"/>
    </ligand>
</feature>
<evidence type="ECO:0000313" key="10">
    <source>
        <dbReference type="EMBL" id="PZM17201.1"/>
    </source>
</evidence>
<dbReference type="EC" id="3.1.-.-" evidence="8"/>
<keyword evidence="3 8" id="KW-0540">Nuclease</keyword>
<gene>
    <name evidence="8" type="primary">vapC</name>
    <name evidence="10" type="ORF">CPY51_02950</name>
</gene>
<evidence type="ECO:0000259" key="9">
    <source>
        <dbReference type="Pfam" id="PF01850"/>
    </source>
</evidence>